<evidence type="ECO:0000313" key="2">
    <source>
        <dbReference type="EMBL" id="MCY6485399.1"/>
    </source>
</evidence>
<evidence type="ECO:0000313" key="3">
    <source>
        <dbReference type="Proteomes" id="UP001078443"/>
    </source>
</evidence>
<proteinExistence type="predicted"/>
<organism evidence="2 3">
    <name type="scientific">Clostridium aestuarii</name>
    <dbReference type="NCBI Taxonomy" id="338193"/>
    <lineage>
        <taxon>Bacteria</taxon>
        <taxon>Bacillati</taxon>
        <taxon>Bacillota</taxon>
        <taxon>Clostridia</taxon>
        <taxon>Eubacteriales</taxon>
        <taxon>Clostridiaceae</taxon>
        <taxon>Clostridium</taxon>
    </lineage>
</organism>
<accession>A0ABT4D2D0</accession>
<reference evidence="2" key="1">
    <citation type="submission" date="2022-12" db="EMBL/GenBank/DDBJ databases">
        <authorList>
            <person name="Wang J."/>
        </authorList>
    </citation>
    <scope>NUCLEOTIDE SEQUENCE</scope>
    <source>
        <strain evidence="2">HY-45-18</strain>
    </source>
</reference>
<comment type="caution">
    <text evidence="2">The sequence shown here is derived from an EMBL/GenBank/DDBJ whole genome shotgun (WGS) entry which is preliminary data.</text>
</comment>
<protein>
    <submittedName>
        <fullName evidence="2">Uncharacterized protein</fullName>
    </submittedName>
</protein>
<keyword evidence="1" id="KW-0732">Signal</keyword>
<dbReference type="RefSeq" id="WP_268041725.1">
    <property type="nucleotide sequence ID" value="NZ_JAPQER010000007.1"/>
</dbReference>
<dbReference type="Proteomes" id="UP001078443">
    <property type="component" value="Unassembled WGS sequence"/>
</dbReference>
<dbReference type="EMBL" id="JAPQER010000007">
    <property type="protein sequence ID" value="MCY6485399.1"/>
    <property type="molecule type" value="Genomic_DNA"/>
</dbReference>
<feature type="chain" id="PRO_5046278505" evidence="1">
    <location>
        <begin position="28"/>
        <end position="151"/>
    </location>
</feature>
<sequence length="151" mass="17028">MNRKKLLSLTLSICILIQSLSFINVQAISTKKSLEVTGTENPDGGFCRERVYGSVVKIVTIGSDKFSTKTEVILPVTIMRYKTPAGVFQEFEKIFDKDAYCTIIGGSYDEITSSKLRISNTRNKVVIDGDIYLKQGYDKSFTYIEYLPKQL</sequence>
<name>A0ABT4D2D0_9CLOT</name>
<gene>
    <name evidence="2" type="ORF">OW763_13770</name>
</gene>
<keyword evidence="3" id="KW-1185">Reference proteome</keyword>
<feature type="signal peptide" evidence="1">
    <location>
        <begin position="1"/>
        <end position="27"/>
    </location>
</feature>
<evidence type="ECO:0000256" key="1">
    <source>
        <dbReference type="SAM" id="SignalP"/>
    </source>
</evidence>